<dbReference type="HOGENOM" id="CLU_2708578_0_0_1"/>
<evidence type="ECO:0000313" key="1">
    <source>
        <dbReference type="EMBL" id="AES76543.1"/>
    </source>
</evidence>
<evidence type="ECO:0000313" key="2">
    <source>
        <dbReference type="EnsemblPlants" id="AES76543"/>
    </source>
</evidence>
<protein>
    <submittedName>
        <fullName evidence="1 2">Uncharacterized protein</fullName>
    </submittedName>
</protein>
<dbReference type="EMBL" id="CM001222">
    <property type="protein sequence ID" value="AES76543.1"/>
    <property type="molecule type" value="Genomic_DNA"/>
</dbReference>
<reference evidence="1 3" key="1">
    <citation type="journal article" date="2011" name="Nature">
        <title>The Medicago genome provides insight into the evolution of rhizobial symbioses.</title>
        <authorList>
            <person name="Young N.D."/>
            <person name="Debelle F."/>
            <person name="Oldroyd G.E."/>
            <person name="Geurts R."/>
            <person name="Cannon S.B."/>
            <person name="Udvardi M.K."/>
            <person name="Benedito V.A."/>
            <person name="Mayer K.F."/>
            <person name="Gouzy J."/>
            <person name="Schoof H."/>
            <person name="Van de Peer Y."/>
            <person name="Proost S."/>
            <person name="Cook D.R."/>
            <person name="Meyers B.C."/>
            <person name="Spannagl M."/>
            <person name="Cheung F."/>
            <person name="De Mita S."/>
            <person name="Krishnakumar V."/>
            <person name="Gundlach H."/>
            <person name="Zhou S."/>
            <person name="Mudge J."/>
            <person name="Bharti A.K."/>
            <person name="Murray J.D."/>
            <person name="Naoumkina M.A."/>
            <person name="Rosen B."/>
            <person name="Silverstein K.A."/>
            <person name="Tang H."/>
            <person name="Rombauts S."/>
            <person name="Zhao P.X."/>
            <person name="Zhou P."/>
            <person name="Barbe V."/>
            <person name="Bardou P."/>
            <person name="Bechner M."/>
            <person name="Bellec A."/>
            <person name="Berger A."/>
            <person name="Berges H."/>
            <person name="Bidwell S."/>
            <person name="Bisseling T."/>
            <person name="Choisne N."/>
            <person name="Couloux A."/>
            <person name="Denny R."/>
            <person name="Deshpande S."/>
            <person name="Dai X."/>
            <person name="Doyle J.J."/>
            <person name="Dudez A.M."/>
            <person name="Farmer A.D."/>
            <person name="Fouteau S."/>
            <person name="Franken C."/>
            <person name="Gibelin C."/>
            <person name="Gish J."/>
            <person name="Goldstein S."/>
            <person name="Gonzalez A.J."/>
            <person name="Green P.J."/>
            <person name="Hallab A."/>
            <person name="Hartog M."/>
            <person name="Hua A."/>
            <person name="Humphray S.J."/>
            <person name="Jeong D.H."/>
            <person name="Jing Y."/>
            <person name="Jocker A."/>
            <person name="Kenton S.M."/>
            <person name="Kim D.J."/>
            <person name="Klee K."/>
            <person name="Lai H."/>
            <person name="Lang C."/>
            <person name="Lin S."/>
            <person name="Macmil S.L."/>
            <person name="Magdelenat G."/>
            <person name="Matthews L."/>
            <person name="McCorrison J."/>
            <person name="Monaghan E.L."/>
            <person name="Mun J.H."/>
            <person name="Najar F.Z."/>
            <person name="Nicholson C."/>
            <person name="Noirot C."/>
            <person name="O'Bleness M."/>
            <person name="Paule C.R."/>
            <person name="Poulain J."/>
            <person name="Prion F."/>
            <person name="Qin B."/>
            <person name="Qu C."/>
            <person name="Retzel E.F."/>
            <person name="Riddle C."/>
            <person name="Sallet E."/>
            <person name="Samain S."/>
            <person name="Samson N."/>
            <person name="Sanders I."/>
            <person name="Saurat O."/>
            <person name="Scarpelli C."/>
            <person name="Schiex T."/>
            <person name="Segurens B."/>
            <person name="Severin A.J."/>
            <person name="Sherrier D.J."/>
            <person name="Shi R."/>
            <person name="Sims S."/>
            <person name="Singer S.R."/>
            <person name="Sinharoy S."/>
            <person name="Sterck L."/>
            <person name="Viollet A."/>
            <person name="Wang B.B."/>
            <person name="Wang K."/>
            <person name="Wang M."/>
            <person name="Wang X."/>
            <person name="Warfsmann J."/>
            <person name="Weissenbach J."/>
            <person name="White D.D."/>
            <person name="White J.D."/>
            <person name="Wiley G.B."/>
            <person name="Wincker P."/>
            <person name="Xing Y."/>
            <person name="Yang L."/>
            <person name="Yao Z."/>
            <person name="Ying F."/>
            <person name="Zhai J."/>
            <person name="Zhou L."/>
            <person name="Zuber A."/>
            <person name="Denarie J."/>
            <person name="Dixon R.A."/>
            <person name="May G.D."/>
            <person name="Schwartz D.C."/>
            <person name="Rogers J."/>
            <person name="Quetier F."/>
            <person name="Town C.D."/>
            <person name="Roe B.A."/>
        </authorList>
    </citation>
    <scope>NUCLEOTIDE SEQUENCE [LARGE SCALE GENOMIC DNA]</scope>
    <source>
        <strain evidence="1">A17</strain>
        <strain evidence="2 3">cv. Jemalong A17</strain>
    </source>
</reference>
<dbReference type="EnsemblPlants" id="AES76543">
    <property type="protein sequence ID" value="AES76543"/>
    <property type="gene ID" value="MTR_6g081030"/>
</dbReference>
<dbReference type="AlphaFoldDB" id="G7KLR4"/>
<name>G7KLR4_MEDTR</name>
<dbReference type="Proteomes" id="UP000002051">
    <property type="component" value="Chromosome 6"/>
</dbReference>
<proteinExistence type="predicted"/>
<gene>
    <name evidence="1" type="ordered locus">MTR_6g081030</name>
</gene>
<accession>G7KLR4</accession>
<keyword evidence="3" id="KW-1185">Reference proteome</keyword>
<reference evidence="2" key="3">
    <citation type="submission" date="2015-04" db="UniProtKB">
        <authorList>
            <consortium name="EnsemblPlants"/>
        </authorList>
    </citation>
    <scope>IDENTIFICATION</scope>
    <source>
        <strain evidence="2">cv. Jemalong A17</strain>
    </source>
</reference>
<dbReference type="PaxDb" id="3880-AES76543"/>
<reference evidence="1 3" key="2">
    <citation type="journal article" date="2014" name="BMC Genomics">
        <title>An improved genome release (version Mt4.0) for the model legume Medicago truncatula.</title>
        <authorList>
            <person name="Tang H."/>
            <person name="Krishnakumar V."/>
            <person name="Bidwell S."/>
            <person name="Rosen B."/>
            <person name="Chan A."/>
            <person name="Zhou S."/>
            <person name="Gentzbittel L."/>
            <person name="Childs K.L."/>
            <person name="Yandell M."/>
            <person name="Gundlach H."/>
            <person name="Mayer K.F."/>
            <person name="Schwartz D.C."/>
            <person name="Town C.D."/>
        </authorList>
    </citation>
    <scope>GENOME REANNOTATION</scope>
    <source>
        <strain evidence="2 3">cv. Jemalong A17</strain>
    </source>
</reference>
<organism evidence="1 3">
    <name type="scientific">Medicago truncatula</name>
    <name type="common">Barrel medic</name>
    <name type="synonym">Medicago tribuloides</name>
    <dbReference type="NCBI Taxonomy" id="3880"/>
    <lineage>
        <taxon>Eukaryota</taxon>
        <taxon>Viridiplantae</taxon>
        <taxon>Streptophyta</taxon>
        <taxon>Embryophyta</taxon>
        <taxon>Tracheophyta</taxon>
        <taxon>Spermatophyta</taxon>
        <taxon>Magnoliopsida</taxon>
        <taxon>eudicotyledons</taxon>
        <taxon>Gunneridae</taxon>
        <taxon>Pentapetalae</taxon>
        <taxon>rosids</taxon>
        <taxon>fabids</taxon>
        <taxon>Fabales</taxon>
        <taxon>Fabaceae</taxon>
        <taxon>Papilionoideae</taxon>
        <taxon>50 kb inversion clade</taxon>
        <taxon>NPAAA clade</taxon>
        <taxon>Hologalegina</taxon>
        <taxon>IRL clade</taxon>
        <taxon>Trifolieae</taxon>
        <taxon>Medicago</taxon>
    </lineage>
</organism>
<sequence>MCYMQRQKCTLSVTVYGWDDFLISTTGRLEKQFHVGDFLGKKVIMISQKANIVPLMRLILVEIHMNEYEGHND</sequence>
<evidence type="ECO:0000313" key="3">
    <source>
        <dbReference type="Proteomes" id="UP000002051"/>
    </source>
</evidence>